<evidence type="ECO:0000313" key="1">
    <source>
        <dbReference type="EMBL" id="SVA57583.1"/>
    </source>
</evidence>
<dbReference type="AlphaFoldDB" id="A0A381X027"/>
<organism evidence="1">
    <name type="scientific">marine metagenome</name>
    <dbReference type="NCBI Taxonomy" id="408172"/>
    <lineage>
        <taxon>unclassified sequences</taxon>
        <taxon>metagenomes</taxon>
        <taxon>ecological metagenomes</taxon>
    </lineage>
</organism>
<sequence length="37" mass="4450">MFGAPRWLEENFGMNRVQALAIFNAWVKYVEKKYENV</sequence>
<proteinExistence type="predicted"/>
<gene>
    <name evidence="1" type="ORF">METZ01_LOCUS110437</name>
</gene>
<name>A0A381X027_9ZZZZ</name>
<protein>
    <submittedName>
        <fullName evidence="1">Uncharacterized protein</fullName>
    </submittedName>
</protein>
<reference evidence="1" key="1">
    <citation type="submission" date="2018-05" db="EMBL/GenBank/DDBJ databases">
        <authorList>
            <person name="Lanie J.A."/>
            <person name="Ng W.-L."/>
            <person name="Kazmierczak K.M."/>
            <person name="Andrzejewski T.M."/>
            <person name="Davidsen T.M."/>
            <person name="Wayne K.J."/>
            <person name="Tettelin H."/>
            <person name="Glass J.I."/>
            <person name="Rusch D."/>
            <person name="Podicherti R."/>
            <person name="Tsui H.-C.T."/>
            <person name="Winkler M.E."/>
        </authorList>
    </citation>
    <scope>NUCLEOTIDE SEQUENCE</scope>
</reference>
<dbReference type="EMBL" id="UINC01013302">
    <property type="protein sequence ID" value="SVA57583.1"/>
    <property type="molecule type" value="Genomic_DNA"/>
</dbReference>
<accession>A0A381X027</accession>